<dbReference type="GO" id="GO:0005524">
    <property type="term" value="F:ATP binding"/>
    <property type="evidence" value="ECO:0007669"/>
    <property type="project" value="UniProtKB-KW"/>
</dbReference>
<dbReference type="Gene3D" id="3.30.420.40">
    <property type="match status" value="2"/>
</dbReference>
<evidence type="ECO:0000256" key="3">
    <source>
        <dbReference type="ARBA" id="ARBA00022840"/>
    </source>
</evidence>
<dbReference type="Pfam" id="PF12531">
    <property type="entry name" value="DUF3731"/>
    <property type="match status" value="1"/>
</dbReference>
<organism evidence="4 5">
    <name type="scientific">Desulfobotulus alkaliphilus</name>
    <dbReference type="NCBI Taxonomy" id="622671"/>
    <lineage>
        <taxon>Bacteria</taxon>
        <taxon>Pseudomonadati</taxon>
        <taxon>Thermodesulfobacteriota</taxon>
        <taxon>Desulfobacteria</taxon>
        <taxon>Desulfobacterales</taxon>
        <taxon>Desulfobacteraceae</taxon>
        <taxon>Desulfobotulus</taxon>
    </lineage>
</organism>
<dbReference type="PRINTS" id="PR00301">
    <property type="entry name" value="HEATSHOCK70"/>
</dbReference>
<evidence type="ECO:0000313" key="5">
    <source>
        <dbReference type="Proteomes" id="UP000318307"/>
    </source>
</evidence>
<evidence type="ECO:0000256" key="1">
    <source>
        <dbReference type="ARBA" id="ARBA00007381"/>
    </source>
</evidence>
<dbReference type="InterPro" id="IPR021030">
    <property type="entry name" value="DUF3731"/>
</dbReference>
<reference evidence="4 5" key="1">
    <citation type="submission" date="2019-07" db="EMBL/GenBank/DDBJ databases">
        <title>Genome sequencing of 100 strains of the haloalkaliphilic chemolithoautotrophic sulfur-oxidizing bacterium Thioalkalivibrio.</title>
        <authorList>
            <person name="Muyzer G."/>
        </authorList>
    </citation>
    <scope>NUCLEOTIDE SEQUENCE [LARGE SCALE GENOMIC DNA]</scope>
    <source>
        <strain evidence="4 5">ASO4-4</strain>
    </source>
</reference>
<dbReference type="InterPro" id="IPR013126">
    <property type="entry name" value="Hsp_70_fam"/>
</dbReference>
<dbReference type="EMBL" id="VLLC01000001">
    <property type="protein sequence ID" value="TWI77397.1"/>
    <property type="molecule type" value="Genomic_DNA"/>
</dbReference>
<dbReference type="PANTHER" id="PTHR42749">
    <property type="entry name" value="CELL SHAPE-DETERMINING PROTEIN MREB"/>
    <property type="match status" value="1"/>
</dbReference>
<name>A0A562S7L7_9BACT</name>
<comment type="caution">
    <text evidence="4">The sequence shown here is derived from an EMBL/GenBank/DDBJ whole genome shotgun (WGS) entry which is preliminary data.</text>
</comment>
<dbReference type="Pfam" id="PF00012">
    <property type="entry name" value="HSP70"/>
    <property type="match status" value="1"/>
</dbReference>
<protein>
    <submittedName>
        <fullName evidence="4">Hsp70 protein</fullName>
    </submittedName>
</protein>
<evidence type="ECO:0000313" key="4">
    <source>
        <dbReference type="EMBL" id="TWI77397.1"/>
    </source>
</evidence>
<dbReference type="SUPFAM" id="SSF53067">
    <property type="entry name" value="Actin-like ATPase domain"/>
    <property type="match status" value="2"/>
</dbReference>
<dbReference type="InterPro" id="IPR043129">
    <property type="entry name" value="ATPase_NBD"/>
</dbReference>
<dbReference type="PANTHER" id="PTHR42749:SF1">
    <property type="entry name" value="CELL SHAPE-DETERMINING PROTEIN MREB"/>
    <property type="match status" value="1"/>
</dbReference>
<sequence length="928" mass="102916">MQTSQSAFVVGIDLGTTNSAVSFVDLREASRGIKSFPVSQLTGAGVFARNSVLPSFLYIPGSHEMDMEAITHPWPKSTDIFAGVFARDYGGKVPARLVVSAKSWLCHDQVDRRAAILPWGAPKEVPKLSPIEATAHYLSHIRSAWNTFHAKDPDCHLEHQKVTITVPASFDEVAREMTLEAARIAGLPRVTLLEEPLAAFYSWLLRHEKNWMDFIKPGELVLVCDMGGGTTDFTLISLKESEDGGSPRFERLAVGEHLILGGDNVDLALARLVEMKLGKGDISLSGDRWKILCHLCRAAKENLLDAKKEKERITLVGEGRKLIGDTLSTFLEKDEVERVVLEGFFPNLGPDDLRREKPVMGGVTEFGLPYASDPALTRHMAAFLHGHKDEVQRRMERTPKPDHILFNGGALKPLVIRDRIRSAIPALFGLSPDESPQELENPAPDLAVSLGAAYYGLVKSGMGVKVGSGSPRSYYVGVAVGDKRKALCLVERGLDEGSTIDLPQSRFEVQANQPVQFDVFASSFRSGDKAGDLVDIDDSLASLPPLRTLIRFGKRDEARNIPVHMAAAYTEMGSLALWCRSEITDHRWELSFQLRQQVQASVPENRETVDADRIDSAVCAALMAFEDTGGVDNPVREISAIVLLSKNQWPLDLLRKISDALIGEPDLRTLSPAHETRWLNLLGFCLRPGTGEAFDEERIRKLWKIYRDGPVFANKAQNRNEWWILWRRVAAGLGPGRQRQILQDLSPLLFPKSKGKKAPVSQEMVEIWSVIANMEHLSVQDKTRCAEALFPQLHPRKTPERLLWAFSRICSRNMLYGPADRVLPPSVITGWVEALMDMPWTDPEALAALLIPMARMTGDRVRDLSPELRQKLVTVLSVIQDAEKRQALTCLGAVVAMEQREEKAMFGESLPPGLRMMAGAETGIVDKA</sequence>
<evidence type="ECO:0000256" key="2">
    <source>
        <dbReference type="ARBA" id="ARBA00022741"/>
    </source>
</evidence>
<keyword evidence="2" id="KW-0547">Nucleotide-binding</keyword>
<comment type="similarity">
    <text evidence="1">Belongs to the heat shock protein 70 family.</text>
</comment>
<proteinExistence type="inferred from homology"/>
<dbReference type="RefSeq" id="WP_144681406.1">
    <property type="nucleotide sequence ID" value="NZ_VLLC01000001.1"/>
</dbReference>
<dbReference type="OrthoDB" id="580874at2"/>
<dbReference type="PROSITE" id="PS00297">
    <property type="entry name" value="HSP70_1"/>
    <property type="match status" value="1"/>
</dbReference>
<keyword evidence="3" id="KW-0067">ATP-binding</keyword>
<dbReference type="InterPro" id="IPR018181">
    <property type="entry name" value="Heat_shock_70_CS"/>
</dbReference>
<dbReference type="GO" id="GO:0140662">
    <property type="term" value="F:ATP-dependent protein folding chaperone"/>
    <property type="evidence" value="ECO:0007669"/>
    <property type="project" value="InterPro"/>
</dbReference>
<gene>
    <name evidence="4" type="ORF">LZ24_00207</name>
</gene>
<accession>A0A562S7L7</accession>
<dbReference type="AlphaFoldDB" id="A0A562S7L7"/>
<dbReference type="Proteomes" id="UP000318307">
    <property type="component" value="Unassembled WGS sequence"/>
</dbReference>
<dbReference type="CDD" id="cd10170">
    <property type="entry name" value="ASKHA_NBD_HSP70"/>
    <property type="match status" value="1"/>
</dbReference>
<keyword evidence="5" id="KW-1185">Reference proteome</keyword>